<dbReference type="CDD" id="cd21451">
    <property type="entry name" value="DLC-like_TCTEX1D"/>
    <property type="match status" value="1"/>
</dbReference>
<evidence type="ECO:0000313" key="2">
    <source>
        <dbReference type="EMBL" id="CAH0406603.1"/>
    </source>
</evidence>
<dbReference type="EMBL" id="OU963899">
    <property type="protein sequence ID" value="CAH0406603.1"/>
    <property type="molecule type" value="Genomic_DNA"/>
</dbReference>
<comment type="similarity">
    <text evidence="1">Belongs to the dynein light chain Tctex-type family.</text>
</comment>
<organism evidence="2 3">
    <name type="scientific">Chilo suppressalis</name>
    <name type="common">Asiatic rice borer moth</name>
    <dbReference type="NCBI Taxonomy" id="168631"/>
    <lineage>
        <taxon>Eukaryota</taxon>
        <taxon>Metazoa</taxon>
        <taxon>Ecdysozoa</taxon>
        <taxon>Arthropoda</taxon>
        <taxon>Hexapoda</taxon>
        <taxon>Insecta</taxon>
        <taxon>Pterygota</taxon>
        <taxon>Neoptera</taxon>
        <taxon>Endopterygota</taxon>
        <taxon>Lepidoptera</taxon>
        <taxon>Glossata</taxon>
        <taxon>Ditrysia</taxon>
        <taxon>Pyraloidea</taxon>
        <taxon>Crambidae</taxon>
        <taxon>Crambinae</taxon>
        <taxon>Chilo</taxon>
    </lineage>
</organism>
<evidence type="ECO:0000256" key="1">
    <source>
        <dbReference type="ARBA" id="ARBA00005361"/>
    </source>
</evidence>
<proteinExistence type="inferred from homology"/>
<gene>
    <name evidence="2" type="ORF">CHILSU_LOCUS9984</name>
</gene>
<reference evidence="2" key="1">
    <citation type="submission" date="2021-12" db="EMBL/GenBank/DDBJ databases">
        <authorList>
            <person name="King R."/>
        </authorList>
    </citation>
    <scope>NUCLEOTIDE SEQUENCE</scope>
</reference>
<dbReference type="Gene3D" id="3.30.1140.40">
    <property type="entry name" value="Tctex-1"/>
    <property type="match status" value="1"/>
</dbReference>
<dbReference type="Proteomes" id="UP001153292">
    <property type="component" value="Chromosome 6"/>
</dbReference>
<dbReference type="InterPro" id="IPR005334">
    <property type="entry name" value="Tctex-1-like"/>
</dbReference>
<dbReference type="PANTHER" id="PTHR21255:SF7">
    <property type="entry name" value="DYNEIN LIGHT CHAIN TCTEX-TYPE PROTEIN 2B"/>
    <property type="match status" value="1"/>
</dbReference>
<dbReference type="InterPro" id="IPR038586">
    <property type="entry name" value="Tctex-1-like_sf"/>
</dbReference>
<keyword evidence="3" id="KW-1185">Reference proteome</keyword>
<name>A0ABN8BA24_CHISP</name>
<protein>
    <recommendedName>
        <fullName evidence="4">Dynein light chain</fullName>
    </recommendedName>
</protein>
<evidence type="ECO:0000313" key="3">
    <source>
        <dbReference type="Proteomes" id="UP001153292"/>
    </source>
</evidence>
<accession>A0ABN8BA24</accession>
<dbReference type="PANTHER" id="PTHR21255">
    <property type="entry name" value="T-COMPLEX-ASSOCIATED-TESTIS-EXPRESSED 1/ DYNEIN LIGHT CHAIN"/>
    <property type="match status" value="1"/>
</dbReference>
<evidence type="ECO:0008006" key="4">
    <source>
        <dbReference type="Google" id="ProtNLM"/>
    </source>
</evidence>
<dbReference type="Pfam" id="PF03645">
    <property type="entry name" value="Tctex-1"/>
    <property type="match status" value="1"/>
</dbReference>
<sequence length="190" mass="21526">MSEITAGSRKSKISIAANLMGSGSKISTVRSGGLKSLSRLGLRRKSYGFGATPGIRTVEKTSQLAMEYKRPILMYLPTYQLEPTERFHVEHVTKIVKDTISENFSTHKYHTMESPALALRLAGEVMRKVKRLNYDRYRIFSVVTIGQKRAQSHNNAVAFLWDHERDNFVEANHETATAFIQIIVFGVYLD</sequence>